<dbReference type="PANTHER" id="PTHR43731">
    <property type="entry name" value="RHOMBOID PROTEASE"/>
    <property type="match status" value="1"/>
</dbReference>
<organism evidence="10 11">
    <name type="scientific">Prolixibacter denitrificans</name>
    <dbReference type="NCBI Taxonomy" id="1541063"/>
    <lineage>
        <taxon>Bacteria</taxon>
        <taxon>Pseudomonadati</taxon>
        <taxon>Bacteroidota</taxon>
        <taxon>Bacteroidia</taxon>
        <taxon>Marinilabiliales</taxon>
        <taxon>Prolixibacteraceae</taxon>
        <taxon>Prolixibacter</taxon>
    </lineage>
</organism>
<keyword evidence="6 7" id="KW-0472">Membrane</keyword>
<reference evidence="9 12" key="2">
    <citation type="submission" date="2019-10" db="EMBL/GenBank/DDBJ databases">
        <title>Prolixibacter strains distinguished by the presence of nitrate reductase genes were adept at nitrate-dependent anaerobic corrosion of metallic iron and carbon steel.</title>
        <authorList>
            <person name="Iino T."/>
            <person name="Shono N."/>
            <person name="Ito K."/>
            <person name="Nakamura R."/>
            <person name="Sueoka K."/>
            <person name="Harayama S."/>
            <person name="Ohkuma M."/>
        </authorList>
    </citation>
    <scope>NUCLEOTIDE SEQUENCE [LARGE SCALE GENOMIC DNA]</scope>
    <source>
        <strain evidence="9 12">MIC1-1</strain>
    </source>
</reference>
<feature type="transmembrane region" description="Helical" evidence="7">
    <location>
        <begin position="332"/>
        <end position="352"/>
    </location>
</feature>
<feature type="transmembrane region" description="Helical" evidence="7">
    <location>
        <begin position="415"/>
        <end position="433"/>
    </location>
</feature>
<evidence type="ECO:0000313" key="11">
    <source>
        <dbReference type="Proteomes" id="UP000240621"/>
    </source>
</evidence>
<keyword evidence="5 7" id="KW-1133">Transmembrane helix</keyword>
<dbReference type="EMBL" id="PYGC01000013">
    <property type="protein sequence ID" value="PSK80730.1"/>
    <property type="molecule type" value="Genomic_DNA"/>
</dbReference>
<dbReference type="EMBL" id="BLAU01000001">
    <property type="protein sequence ID" value="GET22471.1"/>
    <property type="molecule type" value="Genomic_DNA"/>
</dbReference>
<evidence type="ECO:0000313" key="9">
    <source>
        <dbReference type="EMBL" id="GET22471.1"/>
    </source>
</evidence>
<dbReference type="InterPro" id="IPR035952">
    <property type="entry name" value="Rhomboid-like_sf"/>
</dbReference>
<evidence type="ECO:0000256" key="5">
    <source>
        <dbReference type="ARBA" id="ARBA00022989"/>
    </source>
</evidence>
<evidence type="ECO:0000256" key="6">
    <source>
        <dbReference type="ARBA" id="ARBA00023136"/>
    </source>
</evidence>
<comment type="similarity">
    <text evidence="2">Belongs to the peptidase S54 family.</text>
</comment>
<name>A0A2P8C6Y4_9BACT</name>
<dbReference type="GO" id="GO:0016020">
    <property type="term" value="C:membrane"/>
    <property type="evidence" value="ECO:0007669"/>
    <property type="project" value="UniProtKB-SubCell"/>
</dbReference>
<dbReference type="GO" id="GO:0004252">
    <property type="term" value="F:serine-type endopeptidase activity"/>
    <property type="evidence" value="ECO:0007669"/>
    <property type="project" value="InterPro"/>
</dbReference>
<dbReference type="AlphaFoldDB" id="A0A2P8C6Y4"/>
<feature type="transmembrane region" description="Helical" evidence="7">
    <location>
        <begin position="12"/>
        <end position="33"/>
    </location>
</feature>
<dbReference type="PANTHER" id="PTHR43731:SF14">
    <property type="entry name" value="PRESENILIN-ASSOCIATED RHOMBOID-LIKE PROTEIN, MITOCHONDRIAL"/>
    <property type="match status" value="1"/>
</dbReference>
<evidence type="ECO:0000256" key="1">
    <source>
        <dbReference type="ARBA" id="ARBA00004141"/>
    </source>
</evidence>
<sequence length="519" mass="58982">MKSPKKVLKHIYLPILTATVVIIGLYTLAHYLLIIQYHLIEPKEILVDLFLPMGIAALFAYLFVRPKVSFLVVKDKTEDFLSLISVFAIGVPLIIMQLYINTENGKLTPLKSTTEITQHPRTKYYQIDNYYAFKKFSSFSVSRKSANRYGTEIWINVHFTCPMVDTTQYYGSMTDLNVWIGKTYGQRFPNHKWDMKEQPEKIQRFIDKSIKEFRGYNFHPQNYFKRLTNSEERDNFIEAIKRVPQGDEIIQHVTILEPEEGTYATRNGSKLAWLIGTFLGFQLLFFLLIYNRPIKTRLLSKYQKLDSSEKIKQSIGIIAYLVPAKGRFATSLLVDINLLVLLVMVASGTNLMEPSSIDLLHWGANFRPLVEQGEWWRLFTSIFVHAGLVHLVLNMFALVLIGIFLEEALSLPEYLILYLLTGVISSISSMFFHERTLSVGASGAIMGLYGIGLAMILLNNDLKKSRGILSIGLLVIIGPTLFMGLIAPVDNAAHLGGLISGFIIGLIYIPIKKYLLETS</sequence>
<keyword evidence="10" id="KW-0645">Protease</keyword>
<evidence type="ECO:0000259" key="8">
    <source>
        <dbReference type="Pfam" id="PF01694"/>
    </source>
</evidence>
<keyword evidence="3 7" id="KW-0812">Transmembrane</keyword>
<feature type="transmembrane region" description="Helical" evidence="7">
    <location>
        <begin position="492"/>
        <end position="511"/>
    </location>
</feature>
<keyword evidence="4" id="KW-0378">Hydrolase</keyword>
<feature type="domain" description="Peptidase S54 rhomboid" evidence="8">
    <location>
        <begin position="373"/>
        <end position="509"/>
    </location>
</feature>
<dbReference type="OrthoDB" id="9778341at2"/>
<evidence type="ECO:0000256" key="7">
    <source>
        <dbReference type="SAM" id="Phobius"/>
    </source>
</evidence>
<evidence type="ECO:0000313" key="12">
    <source>
        <dbReference type="Proteomes" id="UP000396862"/>
    </source>
</evidence>
<dbReference type="InterPro" id="IPR050925">
    <property type="entry name" value="Rhomboid_protease_S54"/>
</dbReference>
<feature type="transmembrane region" description="Helical" evidence="7">
    <location>
        <begin position="271"/>
        <end position="290"/>
    </location>
</feature>
<comment type="caution">
    <text evidence="10">The sequence shown here is derived from an EMBL/GenBank/DDBJ whole genome shotgun (WGS) entry which is preliminary data.</text>
</comment>
<proteinExistence type="inferred from homology"/>
<dbReference type="Proteomes" id="UP000396862">
    <property type="component" value="Unassembled WGS sequence"/>
</dbReference>
<accession>A0A2P8C6Y4</accession>
<comment type="subcellular location">
    <subcellularLocation>
        <location evidence="1">Membrane</location>
        <topology evidence="1">Multi-pass membrane protein</topology>
    </subcellularLocation>
</comment>
<feature type="transmembrane region" description="Helical" evidence="7">
    <location>
        <begin position="45"/>
        <end position="64"/>
    </location>
</feature>
<dbReference type="RefSeq" id="WP_106543593.1">
    <property type="nucleotide sequence ID" value="NZ_BLAU01000001.1"/>
</dbReference>
<reference evidence="10 11" key="1">
    <citation type="submission" date="2018-03" db="EMBL/GenBank/DDBJ databases">
        <title>Genomic Encyclopedia of Archaeal and Bacterial Type Strains, Phase II (KMG-II): from individual species to whole genera.</title>
        <authorList>
            <person name="Goeker M."/>
        </authorList>
    </citation>
    <scope>NUCLEOTIDE SEQUENCE [LARGE SCALE GENOMIC DNA]</scope>
    <source>
        <strain evidence="10 11">DSM 27267</strain>
    </source>
</reference>
<dbReference type="Proteomes" id="UP000240621">
    <property type="component" value="Unassembled WGS sequence"/>
</dbReference>
<feature type="transmembrane region" description="Helical" evidence="7">
    <location>
        <begin position="439"/>
        <end position="458"/>
    </location>
</feature>
<keyword evidence="12" id="KW-1185">Reference proteome</keyword>
<dbReference type="Pfam" id="PF01694">
    <property type="entry name" value="Rhomboid"/>
    <property type="match status" value="1"/>
</dbReference>
<protein>
    <submittedName>
        <fullName evidence="9">Rhomboid family intramembrane serine protease</fullName>
    </submittedName>
    <submittedName>
        <fullName evidence="10">Rhomboid protease GluP</fullName>
    </submittedName>
</protein>
<evidence type="ECO:0000256" key="2">
    <source>
        <dbReference type="ARBA" id="ARBA00009045"/>
    </source>
</evidence>
<evidence type="ECO:0000313" key="10">
    <source>
        <dbReference type="EMBL" id="PSK80730.1"/>
    </source>
</evidence>
<feature type="transmembrane region" description="Helical" evidence="7">
    <location>
        <begin position="467"/>
        <end position="486"/>
    </location>
</feature>
<feature type="transmembrane region" description="Helical" evidence="7">
    <location>
        <begin position="80"/>
        <end position="100"/>
    </location>
</feature>
<dbReference type="InterPro" id="IPR022764">
    <property type="entry name" value="Peptidase_S54_rhomboid_dom"/>
</dbReference>
<evidence type="ECO:0000256" key="4">
    <source>
        <dbReference type="ARBA" id="ARBA00022801"/>
    </source>
</evidence>
<feature type="transmembrane region" description="Helical" evidence="7">
    <location>
        <begin position="382"/>
        <end position="403"/>
    </location>
</feature>
<dbReference type="GO" id="GO:0006508">
    <property type="term" value="P:proteolysis"/>
    <property type="evidence" value="ECO:0007669"/>
    <property type="project" value="UniProtKB-KW"/>
</dbReference>
<dbReference type="Gene3D" id="1.20.1540.10">
    <property type="entry name" value="Rhomboid-like"/>
    <property type="match status" value="1"/>
</dbReference>
<evidence type="ECO:0000256" key="3">
    <source>
        <dbReference type="ARBA" id="ARBA00022692"/>
    </source>
</evidence>
<gene>
    <name evidence="10" type="ORF">CLV93_11324</name>
    <name evidence="9" type="ORF">JCM18694_27170</name>
</gene>
<dbReference type="SUPFAM" id="SSF144091">
    <property type="entry name" value="Rhomboid-like"/>
    <property type="match status" value="1"/>
</dbReference>